<accession>A0ABD3CVJ6</accession>
<dbReference type="EMBL" id="JAVIJP010000029">
    <property type="protein sequence ID" value="KAL3633672.1"/>
    <property type="molecule type" value="Genomic_DNA"/>
</dbReference>
<name>A0ABD3CVJ6_9LAMI</name>
<comment type="caution">
    <text evidence="1">The sequence shown here is derived from an EMBL/GenBank/DDBJ whole genome shotgun (WGS) entry which is preliminary data.</text>
</comment>
<sequence length="84" mass="9063">MTRIVEFVLEKIAYPNRATKEAILISAGRVRIRQFLNNSVSVAIAACHILKATSIAADKSCSFKDPGVPGTKISLPVQLYCGLS</sequence>
<organism evidence="1 2">
    <name type="scientific">Castilleja foliolosa</name>
    <dbReference type="NCBI Taxonomy" id="1961234"/>
    <lineage>
        <taxon>Eukaryota</taxon>
        <taxon>Viridiplantae</taxon>
        <taxon>Streptophyta</taxon>
        <taxon>Embryophyta</taxon>
        <taxon>Tracheophyta</taxon>
        <taxon>Spermatophyta</taxon>
        <taxon>Magnoliopsida</taxon>
        <taxon>eudicotyledons</taxon>
        <taxon>Gunneridae</taxon>
        <taxon>Pentapetalae</taxon>
        <taxon>asterids</taxon>
        <taxon>lamiids</taxon>
        <taxon>Lamiales</taxon>
        <taxon>Orobanchaceae</taxon>
        <taxon>Pedicularideae</taxon>
        <taxon>Castillejinae</taxon>
        <taxon>Castilleja</taxon>
    </lineage>
</organism>
<evidence type="ECO:0000313" key="2">
    <source>
        <dbReference type="Proteomes" id="UP001632038"/>
    </source>
</evidence>
<protein>
    <submittedName>
        <fullName evidence="1">Uncharacterized protein</fullName>
    </submittedName>
</protein>
<gene>
    <name evidence="1" type="ORF">CASFOL_022434</name>
</gene>
<evidence type="ECO:0000313" key="1">
    <source>
        <dbReference type="EMBL" id="KAL3633672.1"/>
    </source>
</evidence>
<keyword evidence="2" id="KW-1185">Reference proteome</keyword>
<dbReference type="Proteomes" id="UP001632038">
    <property type="component" value="Unassembled WGS sequence"/>
</dbReference>
<proteinExistence type="predicted"/>
<dbReference type="AlphaFoldDB" id="A0ABD3CVJ6"/>
<reference evidence="2" key="1">
    <citation type="journal article" date="2024" name="IScience">
        <title>Strigolactones Initiate the Formation of Haustorium-like Structures in Castilleja.</title>
        <authorList>
            <person name="Buerger M."/>
            <person name="Peterson D."/>
            <person name="Chory J."/>
        </authorList>
    </citation>
    <scope>NUCLEOTIDE SEQUENCE [LARGE SCALE GENOMIC DNA]</scope>
</reference>